<proteinExistence type="predicted"/>
<organism evidence="1 2">
    <name type="scientific">Quercus rubra</name>
    <name type="common">Northern red oak</name>
    <name type="synonym">Quercus borealis</name>
    <dbReference type="NCBI Taxonomy" id="3512"/>
    <lineage>
        <taxon>Eukaryota</taxon>
        <taxon>Viridiplantae</taxon>
        <taxon>Streptophyta</taxon>
        <taxon>Embryophyta</taxon>
        <taxon>Tracheophyta</taxon>
        <taxon>Spermatophyta</taxon>
        <taxon>Magnoliopsida</taxon>
        <taxon>eudicotyledons</taxon>
        <taxon>Gunneridae</taxon>
        <taxon>Pentapetalae</taxon>
        <taxon>rosids</taxon>
        <taxon>fabids</taxon>
        <taxon>Fagales</taxon>
        <taxon>Fagaceae</taxon>
        <taxon>Quercus</taxon>
    </lineage>
</organism>
<accession>A0AAN7EZF3</accession>
<protein>
    <submittedName>
        <fullName evidence="1">Uncharacterized protein</fullName>
    </submittedName>
</protein>
<dbReference type="AlphaFoldDB" id="A0AAN7EZF3"/>
<evidence type="ECO:0000313" key="1">
    <source>
        <dbReference type="EMBL" id="KAK4582420.1"/>
    </source>
</evidence>
<dbReference type="Proteomes" id="UP001324115">
    <property type="component" value="Unassembled WGS sequence"/>
</dbReference>
<dbReference type="EMBL" id="JAXUIC010000007">
    <property type="protein sequence ID" value="KAK4582420.1"/>
    <property type="molecule type" value="Genomic_DNA"/>
</dbReference>
<evidence type="ECO:0000313" key="2">
    <source>
        <dbReference type="Proteomes" id="UP001324115"/>
    </source>
</evidence>
<sequence>MSEPVSRSPYHIYHRSHGCQKIIVYPQGSNLRDVRVFVNWNTGIVTVNGKIDSEISHFPMEISLPAGFYDQSSLGFNVFGSEQILINLPFAAEGPWVPLRRLDQSAEEYRNLLRRNLS</sequence>
<reference evidence="1 2" key="1">
    <citation type="journal article" date="2023" name="G3 (Bethesda)">
        <title>A haplotype-resolved chromosome-scale genome for Quercus rubra L. provides insights into the genetics of adaptive traits for red oak species.</title>
        <authorList>
            <person name="Kapoor B."/>
            <person name="Jenkins J."/>
            <person name="Schmutz J."/>
            <person name="Zhebentyayeva T."/>
            <person name="Kuelheim C."/>
            <person name="Coggeshall M."/>
            <person name="Heim C."/>
            <person name="Lasky J.R."/>
            <person name="Leites L."/>
            <person name="Islam-Faridi N."/>
            <person name="Romero-Severson J."/>
            <person name="DeLeo V.L."/>
            <person name="Lucas S.M."/>
            <person name="Lazic D."/>
            <person name="Gailing O."/>
            <person name="Carlson J."/>
            <person name="Staton M."/>
        </authorList>
    </citation>
    <scope>NUCLEOTIDE SEQUENCE [LARGE SCALE GENOMIC DNA]</scope>
    <source>
        <strain evidence="1">Pseudo-F2</strain>
    </source>
</reference>
<name>A0AAN7EZF3_QUERU</name>
<keyword evidence="2" id="KW-1185">Reference proteome</keyword>
<comment type="caution">
    <text evidence="1">The sequence shown here is derived from an EMBL/GenBank/DDBJ whole genome shotgun (WGS) entry which is preliminary data.</text>
</comment>
<gene>
    <name evidence="1" type="ORF">RGQ29_025558</name>
</gene>